<organism evidence="1 2">
    <name type="scientific">Streptomyces atroolivaceus</name>
    <dbReference type="NCBI Taxonomy" id="66869"/>
    <lineage>
        <taxon>Bacteria</taxon>
        <taxon>Bacillati</taxon>
        <taxon>Actinomycetota</taxon>
        <taxon>Actinomycetes</taxon>
        <taxon>Kitasatosporales</taxon>
        <taxon>Streptomycetaceae</taxon>
        <taxon>Streptomyces</taxon>
    </lineage>
</organism>
<keyword evidence="2" id="KW-1185">Reference proteome</keyword>
<dbReference type="SUPFAM" id="SSF53383">
    <property type="entry name" value="PLP-dependent transferases"/>
    <property type="match status" value="1"/>
</dbReference>
<dbReference type="Gene3D" id="3.40.640.10">
    <property type="entry name" value="Type I PLP-dependent aspartate aminotransferase-like (Major domain)"/>
    <property type="match status" value="1"/>
</dbReference>
<proteinExistence type="predicted"/>
<dbReference type="EMBL" id="JBHSJE010000008">
    <property type="protein sequence ID" value="MFC4981759.1"/>
    <property type="molecule type" value="Genomic_DNA"/>
</dbReference>
<dbReference type="Gene3D" id="3.90.1150.10">
    <property type="entry name" value="Aspartate Aminotransferase, domain 1"/>
    <property type="match status" value="1"/>
</dbReference>
<dbReference type="InterPro" id="IPR015421">
    <property type="entry name" value="PyrdxlP-dep_Trfase_major"/>
</dbReference>
<dbReference type="InterPro" id="IPR015422">
    <property type="entry name" value="PyrdxlP-dep_Trfase_small"/>
</dbReference>
<reference evidence="2" key="1">
    <citation type="journal article" date="2019" name="Int. J. Syst. Evol. Microbiol.">
        <title>The Global Catalogue of Microorganisms (GCM) 10K type strain sequencing project: providing services to taxonomists for standard genome sequencing and annotation.</title>
        <authorList>
            <consortium name="The Broad Institute Genomics Platform"/>
            <consortium name="The Broad Institute Genome Sequencing Center for Infectious Disease"/>
            <person name="Wu L."/>
            <person name="Ma J."/>
        </authorList>
    </citation>
    <scope>NUCLEOTIDE SEQUENCE [LARGE SCALE GENOMIC DNA]</scope>
    <source>
        <strain evidence="2">ICMP 257</strain>
    </source>
</reference>
<dbReference type="InterPro" id="IPR015424">
    <property type="entry name" value="PyrdxlP-dep_Trfase"/>
</dbReference>
<evidence type="ECO:0000313" key="1">
    <source>
        <dbReference type="EMBL" id="MFC4981759.1"/>
    </source>
</evidence>
<name>A0ABV9VFD8_STRAZ</name>
<sequence>MPSDPVQIAATLDVVREDEWRRTRLREVTATLARSPHRARIRLRGSAAHIISLPTGPDETVIQVRHITEDHDVFASVFCPPATPRNRTALRLSLHCDLTGQDVNRIIHACEITRP</sequence>
<comment type="caution">
    <text evidence="1">The sequence shown here is derived from an EMBL/GenBank/DDBJ whole genome shotgun (WGS) entry which is preliminary data.</text>
</comment>
<protein>
    <submittedName>
        <fullName evidence="1">Uncharacterized protein</fullName>
    </submittedName>
</protein>
<evidence type="ECO:0000313" key="2">
    <source>
        <dbReference type="Proteomes" id="UP001595908"/>
    </source>
</evidence>
<gene>
    <name evidence="1" type="ORF">ACFPL4_25955</name>
</gene>
<accession>A0ABV9VFD8</accession>
<dbReference type="GeneID" id="31237801"/>
<dbReference type="RefSeq" id="WP_051709431.1">
    <property type="nucleotide sequence ID" value="NZ_JBHSJE010000008.1"/>
</dbReference>
<dbReference type="Proteomes" id="UP001595908">
    <property type="component" value="Unassembled WGS sequence"/>
</dbReference>